<accession>A0A0G0GYF4</accession>
<feature type="transmembrane region" description="Helical" evidence="1">
    <location>
        <begin position="96"/>
        <end position="114"/>
    </location>
</feature>
<feature type="transmembrane region" description="Helical" evidence="1">
    <location>
        <begin position="9"/>
        <end position="29"/>
    </location>
</feature>
<evidence type="ECO:0000313" key="2">
    <source>
        <dbReference type="EMBL" id="KKQ36018.1"/>
    </source>
</evidence>
<dbReference type="Proteomes" id="UP000033876">
    <property type="component" value="Unassembled WGS sequence"/>
</dbReference>
<dbReference type="AlphaFoldDB" id="A0A0G0GYF4"/>
<dbReference type="EMBL" id="LBTF01000001">
    <property type="protein sequence ID" value="KKQ36018.1"/>
    <property type="molecule type" value="Genomic_DNA"/>
</dbReference>
<keyword evidence="1" id="KW-0812">Transmembrane</keyword>
<gene>
    <name evidence="2" type="ORF">US50_C0001G0020</name>
</gene>
<sequence length="119" mass="13276">MPEYKIEILIARLGLAFPFIYAAIASYFNPDAWIGFFPSFITNSISSEILLGSWAIFQIIIALCLIIGKKILIPSIIAALMLTGILIFNIQLLDIIFRDVSILASAIVLVIISYKNQKR</sequence>
<reference evidence="2 3" key="1">
    <citation type="journal article" date="2015" name="Nature">
        <title>rRNA introns, odd ribosomes, and small enigmatic genomes across a large radiation of phyla.</title>
        <authorList>
            <person name="Brown C.T."/>
            <person name="Hug L.A."/>
            <person name="Thomas B.C."/>
            <person name="Sharon I."/>
            <person name="Castelle C.J."/>
            <person name="Singh A."/>
            <person name="Wilkins M.J."/>
            <person name="Williams K.H."/>
            <person name="Banfield J.F."/>
        </authorList>
    </citation>
    <scope>NUCLEOTIDE SEQUENCE [LARGE SCALE GENOMIC DNA]</scope>
</reference>
<evidence type="ECO:0000256" key="1">
    <source>
        <dbReference type="SAM" id="Phobius"/>
    </source>
</evidence>
<organism evidence="2 3">
    <name type="scientific">Candidatus Nomurabacteria bacterium GW2011_GWB1_37_5</name>
    <dbReference type="NCBI Taxonomy" id="1618742"/>
    <lineage>
        <taxon>Bacteria</taxon>
        <taxon>Candidatus Nomuraibacteriota</taxon>
    </lineage>
</organism>
<protein>
    <recommendedName>
        <fullName evidence="4">DoxX family protein</fullName>
    </recommendedName>
</protein>
<comment type="caution">
    <text evidence="2">The sequence shown here is derived from an EMBL/GenBank/DDBJ whole genome shotgun (WGS) entry which is preliminary data.</text>
</comment>
<name>A0A0G0GYF4_9BACT</name>
<keyword evidence="1" id="KW-0472">Membrane</keyword>
<feature type="transmembrane region" description="Helical" evidence="1">
    <location>
        <begin position="49"/>
        <end position="66"/>
    </location>
</feature>
<keyword evidence="1" id="KW-1133">Transmembrane helix</keyword>
<evidence type="ECO:0008006" key="4">
    <source>
        <dbReference type="Google" id="ProtNLM"/>
    </source>
</evidence>
<feature type="transmembrane region" description="Helical" evidence="1">
    <location>
        <begin position="71"/>
        <end position="90"/>
    </location>
</feature>
<evidence type="ECO:0000313" key="3">
    <source>
        <dbReference type="Proteomes" id="UP000033876"/>
    </source>
</evidence>
<proteinExistence type="predicted"/>